<gene>
    <name evidence="2" type="ORF">OD355_00945</name>
</gene>
<dbReference type="Proteomes" id="UP001209317">
    <property type="component" value="Unassembled WGS sequence"/>
</dbReference>
<evidence type="ECO:0000313" key="2">
    <source>
        <dbReference type="EMBL" id="MCU7693075.1"/>
    </source>
</evidence>
<name>A0AAE3LP24_9BACT</name>
<comment type="caution">
    <text evidence="2">The sequence shown here is derived from an EMBL/GenBank/DDBJ whole genome shotgun (WGS) entry which is preliminary data.</text>
</comment>
<sequence length="165" mass="18067">MIKNIFCFSAAALLFVACNNSNDENTTDSVLAASDTSMANAIPNVDTANPDPAHNSQNSVDWAGTYYGVLPCADCPGIETTVTLKDNLTYIKETRYQGDKAKGMTPEKEEGSFMWDADGQKIILNGIKDASNQYFVGENVLYTLDMNGKRVTGPMEKNYTLKKKN</sequence>
<feature type="signal peptide" evidence="1">
    <location>
        <begin position="1"/>
        <end position="23"/>
    </location>
</feature>
<protein>
    <submittedName>
        <fullName evidence="2">Copper resistance protein NlpE N-terminal domain-containing protein</fullName>
    </submittedName>
</protein>
<organism evidence="2 3">
    <name type="scientific">Haoranjiania flava</name>
    <dbReference type="NCBI Taxonomy" id="1856322"/>
    <lineage>
        <taxon>Bacteria</taxon>
        <taxon>Pseudomonadati</taxon>
        <taxon>Bacteroidota</taxon>
        <taxon>Chitinophagia</taxon>
        <taxon>Chitinophagales</taxon>
        <taxon>Chitinophagaceae</taxon>
        <taxon>Haoranjiania</taxon>
    </lineage>
</organism>
<dbReference type="InterPro" id="IPR007298">
    <property type="entry name" value="Cu-R_lipoprotein_NlpE"/>
</dbReference>
<reference evidence="2" key="1">
    <citation type="submission" date="2022-10" db="EMBL/GenBank/DDBJ databases">
        <authorList>
            <person name="Kim H.S."/>
            <person name="Kim J.-S."/>
            <person name="Suh M.K."/>
            <person name="Eom M.K."/>
            <person name="Lee J.-S."/>
        </authorList>
    </citation>
    <scope>NUCLEOTIDE SEQUENCE</scope>
    <source>
        <strain evidence="2">LIP-5</strain>
    </source>
</reference>
<dbReference type="RefSeq" id="WP_263036563.1">
    <property type="nucleotide sequence ID" value="NZ_JAOTPL010000001.1"/>
</dbReference>
<evidence type="ECO:0000313" key="3">
    <source>
        <dbReference type="Proteomes" id="UP001209317"/>
    </source>
</evidence>
<dbReference type="PROSITE" id="PS51257">
    <property type="entry name" value="PROKAR_LIPOPROTEIN"/>
    <property type="match status" value="1"/>
</dbReference>
<accession>A0AAE3LP24</accession>
<dbReference type="Gene3D" id="2.40.128.640">
    <property type="match status" value="1"/>
</dbReference>
<dbReference type="Pfam" id="PF04170">
    <property type="entry name" value="NlpE"/>
    <property type="match status" value="1"/>
</dbReference>
<dbReference type="EMBL" id="JAOTPL010000001">
    <property type="protein sequence ID" value="MCU7693075.1"/>
    <property type="molecule type" value="Genomic_DNA"/>
</dbReference>
<keyword evidence="1" id="KW-0732">Signal</keyword>
<keyword evidence="3" id="KW-1185">Reference proteome</keyword>
<dbReference type="AlphaFoldDB" id="A0AAE3LP24"/>
<proteinExistence type="predicted"/>
<feature type="chain" id="PRO_5042274996" evidence="1">
    <location>
        <begin position="24"/>
        <end position="165"/>
    </location>
</feature>
<evidence type="ECO:0000256" key="1">
    <source>
        <dbReference type="SAM" id="SignalP"/>
    </source>
</evidence>